<proteinExistence type="predicted"/>
<dbReference type="OrthoDB" id="8121437at2759"/>
<dbReference type="PROSITE" id="PS50157">
    <property type="entry name" value="ZINC_FINGER_C2H2_2"/>
    <property type="match status" value="1"/>
</dbReference>
<name>F2T8D9_AJEDA</name>
<gene>
    <name evidence="6" type="ORF">BDDG_02443</name>
</gene>
<dbReference type="InterPro" id="IPR013087">
    <property type="entry name" value="Znf_C2H2_type"/>
</dbReference>
<evidence type="ECO:0000313" key="6">
    <source>
        <dbReference type="EMBL" id="EGE79502.2"/>
    </source>
</evidence>
<keyword evidence="2 4" id="KW-0863">Zinc-finger</keyword>
<protein>
    <recommendedName>
        <fullName evidence="5">C2H2-type domain-containing protein</fullName>
    </recommendedName>
</protein>
<evidence type="ECO:0000256" key="3">
    <source>
        <dbReference type="ARBA" id="ARBA00022833"/>
    </source>
</evidence>
<dbReference type="GO" id="GO:0008270">
    <property type="term" value="F:zinc ion binding"/>
    <property type="evidence" value="ECO:0007669"/>
    <property type="project" value="UniProtKB-KW"/>
</dbReference>
<keyword evidence="3" id="KW-0862">Zinc</keyword>
<sequence length="231" mass="26069">MACGLREVYPWLFESKEQTSQAHAPSYDGDSCSRSFKSEQALEQHIESSPAHAASYNCDSCNRSFKSERALGQHIESSLAHACSSMYPTHHGGVSRLLEEEGLYFTFHDVDDSAGCNREYDTNIKGWFMCRNRTCASRGWSSKRVAITIRMYPGAKYNARVYHQRCEGCNDLSRPRLDGSYAERVAYRIKKWCGIQMDMSHYSSKSKGSHISDLCEGCRDGHCSALQLEGD</sequence>
<dbReference type="Proteomes" id="UP000007802">
    <property type="component" value="Unassembled WGS sequence"/>
</dbReference>
<dbReference type="Gene3D" id="3.30.160.60">
    <property type="entry name" value="Classic Zinc Finger"/>
    <property type="match status" value="1"/>
</dbReference>
<accession>F2T8D9</accession>
<dbReference type="EMBL" id="GG749415">
    <property type="protein sequence ID" value="EGE79502.2"/>
    <property type="molecule type" value="Genomic_DNA"/>
</dbReference>
<evidence type="ECO:0000259" key="5">
    <source>
        <dbReference type="PROSITE" id="PS50157"/>
    </source>
</evidence>
<dbReference type="Pfam" id="PF13695">
    <property type="entry name" value="Zn_ribbon_3CxxC"/>
    <property type="match status" value="1"/>
</dbReference>
<dbReference type="HOGENOM" id="CLU_089692_0_0_1"/>
<dbReference type="Pfam" id="PF13912">
    <property type="entry name" value="zf-C2H2_6"/>
    <property type="match status" value="2"/>
</dbReference>
<evidence type="ECO:0000256" key="2">
    <source>
        <dbReference type="ARBA" id="ARBA00022771"/>
    </source>
</evidence>
<evidence type="ECO:0000256" key="4">
    <source>
        <dbReference type="PROSITE-ProRule" id="PRU00042"/>
    </source>
</evidence>
<dbReference type="SMART" id="SM01328">
    <property type="entry name" value="zf-3CxxC"/>
    <property type="match status" value="1"/>
</dbReference>
<keyword evidence="1" id="KW-0479">Metal-binding</keyword>
<reference evidence="6" key="1">
    <citation type="submission" date="2010-03" db="EMBL/GenBank/DDBJ databases">
        <title>Annotation of Blastomyces dermatitidis strain ATCC 18188.</title>
        <authorList>
            <consortium name="The Broad Institute Genome Sequencing Platform"/>
            <consortium name="Broad Institute Genome Sequencing Center for Infectious Disease."/>
            <person name="Cuomo C."/>
            <person name="Klein B."/>
            <person name="Sullivan T."/>
            <person name="Heitman J."/>
            <person name="Young S."/>
            <person name="Zeng Q."/>
            <person name="Gargeya S."/>
            <person name="Alvarado L."/>
            <person name="Berlin A.M."/>
            <person name="Chapman S.B."/>
            <person name="Chen Z."/>
            <person name="Freedman E."/>
            <person name="Gellesch M."/>
            <person name="Goldberg J."/>
            <person name="Griggs A."/>
            <person name="Gujja S."/>
            <person name="Heilman E."/>
            <person name="Heiman D."/>
            <person name="Howarth C."/>
            <person name="Mehta T."/>
            <person name="Neiman D."/>
            <person name="Pearson M."/>
            <person name="Roberts A."/>
            <person name="Saif S."/>
            <person name="Shea T."/>
            <person name="Shenoy N."/>
            <person name="Sisk P."/>
            <person name="Stolte C."/>
            <person name="Sykes S."/>
            <person name="White J."/>
            <person name="Yandava C."/>
            <person name="Haas B."/>
            <person name="Nusbaum C."/>
            <person name="Birren B."/>
        </authorList>
    </citation>
    <scope>NUCLEOTIDE SEQUENCE [LARGE SCALE GENOMIC DNA]</scope>
    <source>
        <strain evidence="6">ATCC 18188</strain>
    </source>
</reference>
<feature type="domain" description="C2H2-type" evidence="5">
    <location>
        <begin position="56"/>
        <end position="82"/>
    </location>
</feature>
<dbReference type="InterPro" id="IPR027377">
    <property type="entry name" value="ZAR1/RTP1-5-like_Znf-3CxxC"/>
</dbReference>
<dbReference type="AlphaFoldDB" id="F2T8D9"/>
<evidence type="ECO:0000256" key="1">
    <source>
        <dbReference type="ARBA" id="ARBA00022723"/>
    </source>
</evidence>
<organism evidence="6">
    <name type="scientific">Ajellomyces dermatitidis (strain ATCC 18188 / CBS 674.68)</name>
    <name type="common">Blastomyces dermatitidis</name>
    <dbReference type="NCBI Taxonomy" id="653446"/>
    <lineage>
        <taxon>Eukaryota</taxon>
        <taxon>Fungi</taxon>
        <taxon>Dikarya</taxon>
        <taxon>Ascomycota</taxon>
        <taxon>Pezizomycotina</taxon>
        <taxon>Eurotiomycetes</taxon>
        <taxon>Eurotiomycetidae</taxon>
        <taxon>Onygenales</taxon>
        <taxon>Ajellomycetaceae</taxon>
        <taxon>Blastomyces</taxon>
    </lineage>
</organism>